<accession>A0A915D917</accession>
<protein>
    <submittedName>
        <fullName evidence="3">ISXO2-like transposase domain-containing protein</fullName>
    </submittedName>
</protein>
<feature type="domain" description="ISXO2-like transposase" evidence="1">
    <location>
        <begin position="4"/>
        <end position="101"/>
    </location>
</feature>
<dbReference type="PANTHER" id="PTHR47163">
    <property type="entry name" value="DDE_TNP_IS1595 DOMAIN-CONTAINING PROTEIN"/>
    <property type="match status" value="1"/>
</dbReference>
<reference evidence="3" key="1">
    <citation type="submission" date="2022-11" db="UniProtKB">
        <authorList>
            <consortium name="WormBaseParasite"/>
        </authorList>
    </citation>
    <scope>IDENTIFICATION</scope>
</reference>
<dbReference type="WBParaSite" id="jg17408">
    <property type="protein sequence ID" value="jg17408"/>
    <property type="gene ID" value="jg17408"/>
</dbReference>
<proteinExistence type="predicted"/>
<sequence>MVEVPNTKKEALWPLICRYIKTGSKIMSDVLASYTGLENITDKSFEHGVVFHKYNFVDPDSGDHTQSIESNWQKFKQNYIKSKFGIPDSLFTSYVNEHIWKKEFKENRMYELWKLNAQLFQCT</sequence>
<dbReference type="Proteomes" id="UP000887574">
    <property type="component" value="Unplaced"/>
</dbReference>
<name>A0A915D917_9BILA</name>
<dbReference type="InterPro" id="IPR024445">
    <property type="entry name" value="Tnp_ISXO2-like"/>
</dbReference>
<evidence type="ECO:0000313" key="2">
    <source>
        <dbReference type="Proteomes" id="UP000887574"/>
    </source>
</evidence>
<dbReference type="PANTHER" id="PTHR47163:SF2">
    <property type="entry name" value="SI:DKEY-17M8.2"/>
    <property type="match status" value="1"/>
</dbReference>
<evidence type="ECO:0000313" key="3">
    <source>
        <dbReference type="WBParaSite" id="jg17408"/>
    </source>
</evidence>
<organism evidence="2 3">
    <name type="scientific">Ditylenchus dipsaci</name>
    <dbReference type="NCBI Taxonomy" id="166011"/>
    <lineage>
        <taxon>Eukaryota</taxon>
        <taxon>Metazoa</taxon>
        <taxon>Ecdysozoa</taxon>
        <taxon>Nematoda</taxon>
        <taxon>Chromadorea</taxon>
        <taxon>Rhabditida</taxon>
        <taxon>Tylenchina</taxon>
        <taxon>Tylenchomorpha</taxon>
        <taxon>Sphaerularioidea</taxon>
        <taxon>Anguinidae</taxon>
        <taxon>Anguininae</taxon>
        <taxon>Ditylenchus</taxon>
    </lineage>
</organism>
<dbReference type="Pfam" id="PF12762">
    <property type="entry name" value="DDE_Tnp_IS1595"/>
    <property type="match status" value="1"/>
</dbReference>
<dbReference type="AlphaFoldDB" id="A0A915D917"/>
<keyword evidence="2" id="KW-1185">Reference proteome</keyword>
<dbReference type="InterPro" id="IPR053164">
    <property type="entry name" value="IS1016-like_transposase"/>
</dbReference>
<evidence type="ECO:0000259" key="1">
    <source>
        <dbReference type="Pfam" id="PF12762"/>
    </source>
</evidence>